<dbReference type="EMBL" id="JAULJQ010000001">
    <property type="protein sequence ID" value="MDO2408557.1"/>
    <property type="molecule type" value="Genomic_DNA"/>
</dbReference>
<reference evidence="1 2" key="1">
    <citation type="submission" date="2023-06" db="EMBL/GenBank/DDBJ databases">
        <title>Campylobacter magnum sp. nov., isolated from cecal contents of domestic pigs (Sus scrofa domesticus).</title>
        <authorList>
            <person name="Papic B."/>
            <person name="Gruntar I."/>
        </authorList>
    </citation>
    <scope>NUCLEOTIDE SEQUENCE [LARGE SCALE GENOMIC DNA]</scope>
    <source>
        <strain evidence="2">34484-21</strain>
    </source>
</reference>
<comment type="caution">
    <text evidence="1">The sequence shown here is derived from an EMBL/GenBank/DDBJ whole genome shotgun (WGS) entry which is preliminary data.</text>
</comment>
<gene>
    <name evidence="1" type="ORF">Q2362_00400</name>
</gene>
<sequence length="58" mass="6791">MIKCVRAKTRALLFKLRLAHHLRLNFALRAICTKSSFRTSLDAPSVRLHSLLMTFWHI</sequence>
<dbReference type="Proteomes" id="UP001171111">
    <property type="component" value="Unassembled WGS sequence"/>
</dbReference>
<evidence type="ECO:0000313" key="1">
    <source>
        <dbReference type="EMBL" id="MDO2408557.1"/>
    </source>
</evidence>
<evidence type="ECO:0000313" key="2">
    <source>
        <dbReference type="Proteomes" id="UP001171111"/>
    </source>
</evidence>
<proteinExistence type="predicted"/>
<dbReference type="RefSeq" id="WP_302243273.1">
    <property type="nucleotide sequence ID" value="NZ_JAULJQ010000001.1"/>
</dbReference>
<keyword evidence="2" id="KW-1185">Reference proteome</keyword>
<protein>
    <submittedName>
        <fullName evidence="1">Uncharacterized protein</fullName>
    </submittedName>
</protein>
<organism evidence="1 2">
    <name type="scientific">Campylobacter magnus</name>
    <dbReference type="NCBI Taxonomy" id="3026462"/>
    <lineage>
        <taxon>Bacteria</taxon>
        <taxon>Pseudomonadati</taxon>
        <taxon>Campylobacterota</taxon>
        <taxon>Epsilonproteobacteria</taxon>
        <taxon>Campylobacterales</taxon>
        <taxon>Campylobacteraceae</taxon>
        <taxon>Campylobacter</taxon>
    </lineage>
</organism>
<name>A0ABT8T513_9BACT</name>
<accession>A0ABT8T513</accession>